<dbReference type="Gene3D" id="2.170.270.10">
    <property type="entry name" value="SET domain"/>
    <property type="match status" value="1"/>
</dbReference>
<keyword evidence="13" id="KW-1185">Reference proteome</keyword>
<reference evidence="13" key="2">
    <citation type="submission" date="2015-01" db="EMBL/GenBank/DDBJ databases">
        <title>Evolutionary Origins and Diversification of the Mycorrhizal Mutualists.</title>
        <authorList>
            <consortium name="DOE Joint Genome Institute"/>
            <consortium name="Mycorrhizal Genomics Consortium"/>
            <person name="Kohler A."/>
            <person name="Kuo A."/>
            <person name="Nagy L.G."/>
            <person name="Floudas D."/>
            <person name="Copeland A."/>
            <person name="Barry K.W."/>
            <person name="Cichocki N."/>
            <person name="Veneault-Fourrey C."/>
            <person name="LaButti K."/>
            <person name="Lindquist E.A."/>
            <person name="Lipzen A."/>
            <person name="Lundell T."/>
            <person name="Morin E."/>
            <person name="Murat C."/>
            <person name="Riley R."/>
            <person name="Ohm R."/>
            <person name="Sun H."/>
            <person name="Tunlid A."/>
            <person name="Henrissat B."/>
            <person name="Grigoriev I.V."/>
            <person name="Hibbett D.S."/>
            <person name="Martin F."/>
        </authorList>
    </citation>
    <scope>NUCLEOTIDE SEQUENCE [LARGE SCALE GENOMIC DNA]</scope>
    <source>
        <strain evidence="13">Foug A</strain>
    </source>
</reference>
<dbReference type="InterPro" id="IPR007728">
    <property type="entry name" value="Pre-SET_dom"/>
</dbReference>
<feature type="compositionally biased region" description="Polar residues" evidence="8">
    <location>
        <begin position="12"/>
        <end position="22"/>
    </location>
</feature>
<feature type="compositionally biased region" description="Basic and acidic residues" evidence="8">
    <location>
        <begin position="1"/>
        <end position="11"/>
    </location>
</feature>
<dbReference type="GO" id="GO:0005634">
    <property type="term" value="C:nucleus"/>
    <property type="evidence" value="ECO:0007669"/>
    <property type="project" value="InterPro"/>
</dbReference>
<evidence type="ECO:0000313" key="12">
    <source>
        <dbReference type="EMBL" id="KIM62183.1"/>
    </source>
</evidence>
<keyword evidence="2" id="KW-0158">Chromosome</keyword>
<keyword evidence="5" id="KW-0949">S-adenosyl-L-methionine</keyword>
<dbReference type="Pfam" id="PF05033">
    <property type="entry name" value="Pre-SET"/>
    <property type="match status" value="1"/>
</dbReference>
<dbReference type="GO" id="GO:0005694">
    <property type="term" value="C:chromosome"/>
    <property type="evidence" value="ECO:0007669"/>
    <property type="project" value="UniProtKB-SubCell"/>
</dbReference>
<feature type="compositionally biased region" description="Polar residues" evidence="8">
    <location>
        <begin position="177"/>
        <end position="193"/>
    </location>
</feature>
<dbReference type="Proteomes" id="UP000053989">
    <property type="component" value="Unassembled WGS sequence"/>
</dbReference>
<evidence type="ECO:0000256" key="3">
    <source>
        <dbReference type="ARBA" id="ARBA00022603"/>
    </source>
</evidence>
<feature type="region of interest" description="Disordered" evidence="8">
    <location>
        <begin position="1"/>
        <end position="29"/>
    </location>
</feature>
<feature type="non-terminal residue" evidence="12">
    <location>
        <position position="1"/>
    </location>
</feature>
<keyword evidence="4" id="KW-0808">Transferase</keyword>
<name>A0A0C2ZKS9_9AGAM</name>
<dbReference type="GO" id="GO:0042054">
    <property type="term" value="F:histone methyltransferase activity"/>
    <property type="evidence" value="ECO:0007669"/>
    <property type="project" value="InterPro"/>
</dbReference>
<evidence type="ECO:0000256" key="6">
    <source>
        <dbReference type="ARBA" id="ARBA00022723"/>
    </source>
</evidence>
<keyword evidence="7" id="KW-0862">Zinc</keyword>
<feature type="region of interest" description="Disordered" evidence="8">
    <location>
        <begin position="112"/>
        <end position="240"/>
    </location>
</feature>
<dbReference type="SUPFAM" id="SSF82199">
    <property type="entry name" value="SET domain"/>
    <property type="match status" value="1"/>
</dbReference>
<evidence type="ECO:0000256" key="8">
    <source>
        <dbReference type="SAM" id="MobiDB-lite"/>
    </source>
</evidence>
<dbReference type="PROSITE" id="PS50280">
    <property type="entry name" value="SET"/>
    <property type="match status" value="1"/>
</dbReference>
<dbReference type="EMBL" id="KN822045">
    <property type="protein sequence ID" value="KIM62183.1"/>
    <property type="molecule type" value="Genomic_DNA"/>
</dbReference>
<dbReference type="PANTHER" id="PTHR46223">
    <property type="entry name" value="HISTONE-LYSINE N-METHYLTRANSFERASE SUV39H"/>
    <property type="match status" value="1"/>
</dbReference>
<feature type="compositionally biased region" description="Low complexity" evidence="8">
    <location>
        <begin position="160"/>
        <end position="169"/>
    </location>
</feature>
<dbReference type="InterPro" id="IPR001214">
    <property type="entry name" value="SET_dom"/>
</dbReference>
<evidence type="ECO:0008006" key="14">
    <source>
        <dbReference type="Google" id="ProtNLM"/>
    </source>
</evidence>
<dbReference type="STRING" id="1036808.A0A0C2ZKS9"/>
<dbReference type="InterPro" id="IPR003616">
    <property type="entry name" value="Post-SET_dom"/>
</dbReference>
<evidence type="ECO:0000256" key="2">
    <source>
        <dbReference type="ARBA" id="ARBA00022454"/>
    </source>
</evidence>
<feature type="domain" description="SET" evidence="9">
    <location>
        <begin position="388"/>
        <end position="512"/>
    </location>
</feature>
<dbReference type="PROSITE" id="PS50868">
    <property type="entry name" value="POST_SET"/>
    <property type="match status" value="1"/>
</dbReference>
<dbReference type="GO" id="GO:0008270">
    <property type="term" value="F:zinc ion binding"/>
    <property type="evidence" value="ECO:0007669"/>
    <property type="project" value="InterPro"/>
</dbReference>
<proteinExistence type="predicted"/>
<evidence type="ECO:0000256" key="4">
    <source>
        <dbReference type="ARBA" id="ARBA00022679"/>
    </source>
</evidence>
<dbReference type="OrthoDB" id="308383at2759"/>
<protein>
    <recommendedName>
        <fullName evidence="14">SET domain-containing protein</fullName>
    </recommendedName>
</protein>
<feature type="domain" description="Pre-SET" evidence="10">
    <location>
        <begin position="315"/>
        <end position="385"/>
    </location>
</feature>
<dbReference type="InParanoid" id="A0A0C2ZKS9"/>
<dbReference type="HOGENOM" id="CLU_020840_8_2_1"/>
<accession>A0A0C2ZKS9</accession>
<evidence type="ECO:0000259" key="10">
    <source>
        <dbReference type="PROSITE" id="PS50867"/>
    </source>
</evidence>
<evidence type="ECO:0000256" key="7">
    <source>
        <dbReference type="ARBA" id="ARBA00022833"/>
    </source>
</evidence>
<evidence type="ECO:0000259" key="11">
    <source>
        <dbReference type="PROSITE" id="PS50868"/>
    </source>
</evidence>
<dbReference type="InterPro" id="IPR046341">
    <property type="entry name" value="SET_dom_sf"/>
</dbReference>
<keyword evidence="6" id="KW-0479">Metal-binding</keyword>
<feature type="domain" description="Post-SET" evidence="11">
    <location>
        <begin position="526"/>
        <end position="542"/>
    </location>
</feature>
<evidence type="ECO:0000259" key="9">
    <source>
        <dbReference type="PROSITE" id="PS50280"/>
    </source>
</evidence>
<gene>
    <name evidence="12" type="ORF">SCLCIDRAFT_120357</name>
</gene>
<keyword evidence="3" id="KW-0489">Methyltransferase</keyword>
<dbReference type="InterPro" id="IPR050973">
    <property type="entry name" value="H3K9_Histone-Lys_N-MTase"/>
</dbReference>
<dbReference type="PANTHER" id="PTHR46223:SF3">
    <property type="entry name" value="HISTONE-LYSINE N-METHYLTRANSFERASE SET-23"/>
    <property type="match status" value="1"/>
</dbReference>
<comment type="subcellular location">
    <subcellularLocation>
        <location evidence="1">Chromosome</location>
    </subcellularLocation>
</comment>
<dbReference type="AlphaFoldDB" id="A0A0C2ZKS9"/>
<feature type="compositionally biased region" description="Basic and acidic residues" evidence="8">
    <location>
        <begin position="138"/>
        <end position="153"/>
    </location>
</feature>
<sequence>DKMRDWERSPTPEETWSDASGGNENGEWPVMGVVGEEIRLDGTSRYEVRWGDWTRADGSNTTWQTDIPDRPDLVKKWKRVQRRERSLLADESLDMEVRWGDDAIHQRLTHQRAQGYEEKKQRCTPVPSSANWDQEVENAYRHTDERSVEDGGPHLRVRRNGSIASISSRRGARPESPAQSIASRDTPSQSSPSVLRRGPLKETLSASSAQHAAQSNASATPSRLALRPPGSGELSARSSCTLLDSNSSQATRSLRSRIESVWSRAATGAMAAEIRIDRNIADEDIPSNLKRFKYIEKGYLFDDGLHEVFRVSPDVFITCDHQRCIEASDCPCQVDSETVDSLNKKRYAYFKGLFTFNVPRGTEVIECNEYCRCGPTCQNRVVQNPRDNGIEIFDTKRCGWGARTLTAVPKGKVMGTYTGRREDIDNLPHEHHGYLFDLDCTEIKDDENLGEKYTVDSYFCGNWTRFVNHSCSPNMAVFSVVYDTIPIVNMPYVAFVACRDIPAGTELTIDYQPYWDEDMSPTAKRAAERCKCGSRQCRGWYRR</sequence>
<evidence type="ECO:0000256" key="1">
    <source>
        <dbReference type="ARBA" id="ARBA00004286"/>
    </source>
</evidence>
<organism evidence="12 13">
    <name type="scientific">Scleroderma citrinum Foug A</name>
    <dbReference type="NCBI Taxonomy" id="1036808"/>
    <lineage>
        <taxon>Eukaryota</taxon>
        <taxon>Fungi</taxon>
        <taxon>Dikarya</taxon>
        <taxon>Basidiomycota</taxon>
        <taxon>Agaricomycotina</taxon>
        <taxon>Agaricomycetes</taxon>
        <taxon>Agaricomycetidae</taxon>
        <taxon>Boletales</taxon>
        <taxon>Sclerodermatineae</taxon>
        <taxon>Sclerodermataceae</taxon>
        <taxon>Scleroderma</taxon>
    </lineage>
</organism>
<reference evidence="12 13" key="1">
    <citation type="submission" date="2014-04" db="EMBL/GenBank/DDBJ databases">
        <authorList>
            <consortium name="DOE Joint Genome Institute"/>
            <person name="Kuo A."/>
            <person name="Kohler A."/>
            <person name="Nagy L.G."/>
            <person name="Floudas D."/>
            <person name="Copeland A."/>
            <person name="Barry K.W."/>
            <person name="Cichocki N."/>
            <person name="Veneault-Fourrey C."/>
            <person name="LaButti K."/>
            <person name="Lindquist E.A."/>
            <person name="Lipzen A."/>
            <person name="Lundell T."/>
            <person name="Morin E."/>
            <person name="Murat C."/>
            <person name="Sun H."/>
            <person name="Tunlid A."/>
            <person name="Henrissat B."/>
            <person name="Grigoriev I.V."/>
            <person name="Hibbett D.S."/>
            <person name="Martin F."/>
            <person name="Nordberg H.P."/>
            <person name="Cantor M.N."/>
            <person name="Hua S.X."/>
        </authorList>
    </citation>
    <scope>NUCLEOTIDE SEQUENCE [LARGE SCALE GENOMIC DNA]</scope>
    <source>
        <strain evidence="12 13">Foug A</strain>
    </source>
</reference>
<dbReference type="PROSITE" id="PS50867">
    <property type="entry name" value="PRE_SET"/>
    <property type="match status" value="1"/>
</dbReference>
<evidence type="ECO:0000313" key="13">
    <source>
        <dbReference type="Proteomes" id="UP000053989"/>
    </source>
</evidence>
<dbReference type="GO" id="GO:0032259">
    <property type="term" value="P:methylation"/>
    <property type="evidence" value="ECO:0007669"/>
    <property type="project" value="UniProtKB-KW"/>
</dbReference>
<feature type="compositionally biased region" description="Low complexity" evidence="8">
    <location>
        <begin position="205"/>
        <end position="219"/>
    </location>
</feature>
<dbReference type="Pfam" id="PF00856">
    <property type="entry name" value="SET"/>
    <property type="match status" value="1"/>
</dbReference>
<evidence type="ECO:0000256" key="5">
    <source>
        <dbReference type="ARBA" id="ARBA00022691"/>
    </source>
</evidence>
<dbReference type="SMART" id="SM00317">
    <property type="entry name" value="SET"/>
    <property type="match status" value="1"/>
</dbReference>